<proteinExistence type="inferred from homology"/>
<evidence type="ECO:0000256" key="1">
    <source>
        <dbReference type="ARBA" id="ARBA00006594"/>
    </source>
</evidence>
<evidence type="ECO:0000259" key="8">
    <source>
        <dbReference type="Pfam" id="PF02384"/>
    </source>
</evidence>
<accession>A0A1H3ZGQ6</accession>
<dbReference type="Gene3D" id="1.20.1260.30">
    <property type="match status" value="1"/>
</dbReference>
<evidence type="ECO:0000256" key="2">
    <source>
        <dbReference type="ARBA" id="ARBA00011900"/>
    </source>
</evidence>
<evidence type="ECO:0000256" key="4">
    <source>
        <dbReference type="ARBA" id="ARBA00022679"/>
    </source>
</evidence>
<dbReference type="RefSeq" id="WP_091823017.1">
    <property type="nucleotide sequence ID" value="NZ_FNRJ01000002.1"/>
</dbReference>
<dbReference type="PRINTS" id="PR00507">
    <property type="entry name" value="N12N6MTFRASE"/>
</dbReference>
<feature type="domain" description="N6 adenine-specific DNA methyltransferase N-terminal" evidence="9">
    <location>
        <begin position="6"/>
        <end position="129"/>
    </location>
</feature>
<dbReference type="Pfam" id="PF12161">
    <property type="entry name" value="HsdM_N"/>
    <property type="match status" value="1"/>
</dbReference>
<feature type="domain" description="DNA methylase adenine-specific" evidence="8">
    <location>
        <begin position="137"/>
        <end position="482"/>
    </location>
</feature>
<evidence type="ECO:0000313" key="10">
    <source>
        <dbReference type="EMBL" id="SEA22943.1"/>
    </source>
</evidence>
<dbReference type="EMBL" id="FNRJ01000002">
    <property type="protein sequence ID" value="SEA22943.1"/>
    <property type="molecule type" value="Genomic_DNA"/>
</dbReference>
<comment type="similarity">
    <text evidence="1">Belongs to the N(4)/N(6)-methyltransferase family.</text>
</comment>
<name>A0A1H3ZGQ6_9GAMM</name>
<comment type="catalytic activity">
    <reaction evidence="7">
        <text>a 2'-deoxyadenosine in DNA + S-adenosyl-L-methionine = an N(6)-methyl-2'-deoxyadenosine in DNA + S-adenosyl-L-homocysteine + H(+)</text>
        <dbReference type="Rhea" id="RHEA:15197"/>
        <dbReference type="Rhea" id="RHEA-COMP:12418"/>
        <dbReference type="Rhea" id="RHEA-COMP:12419"/>
        <dbReference type="ChEBI" id="CHEBI:15378"/>
        <dbReference type="ChEBI" id="CHEBI:57856"/>
        <dbReference type="ChEBI" id="CHEBI:59789"/>
        <dbReference type="ChEBI" id="CHEBI:90615"/>
        <dbReference type="ChEBI" id="CHEBI:90616"/>
        <dbReference type="EC" id="2.1.1.72"/>
    </reaction>
</comment>
<dbReference type="GO" id="GO:0008170">
    <property type="term" value="F:N-methyltransferase activity"/>
    <property type="evidence" value="ECO:0007669"/>
    <property type="project" value="InterPro"/>
</dbReference>
<dbReference type="InterPro" id="IPR002052">
    <property type="entry name" value="DNA_methylase_N6_adenine_CS"/>
</dbReference>
<evidence type="ECO:0000256" key="5">
    <source>
        <dbReference type="ARBA" id="ARBA00022691"/>
    </source>
</evidence>
<dbReference type="InterPro" id="IPR022749">
    <property type="entry name" value="D12N6_MeTrfase_N"/>
</dbReference>
<evidence type="ECO:0000259" key="9">
    <source>
        <dbReference type="Pfam" id="PF12161"/>
    </source>
</evidence>
<organism evidence="10 11">
    <name type="scientific">Marinobacterium iners DSM 11526</name>
    <dbReference type="NCBI Taxonomy" id="1122198"/>
    <lineage>
        <taxon>Bacteria</taxon>
        <taxon>Pseudomonadati</taxon>
        <taxon>Pseudomonadota</taxon>
        <taxon>Gammaproteobacteria</taxon>
        <taxon>Oceanospirillales</taxon>
        <taxon>Oceanospirillaceae</taxon>
        <taxon>Marinobacterium</taxon>
    </lineage>
</organism>
<reference evidence="11" key="1">
    <citation type="submission" date="2016-10" db="EMBL/GenBank/DDBJ databases">
        <authorList>
            <person name="Varghese N."/>
            <person name="Submissions S."/>
        </authorList>
    </citation>
    <scope>NUCLEOTIDE SEQUENCE [LARGE SCALE GENOMIC DNA]</scope>
    <source>
        <strain evidence="11">DSM 11526</strain>
    </source>
</reference>
<dbReference type="PANTHER" id="PTHR42933">
    <property type="entry name" value="SLR6095 PROTEIN"/>
    <property type="match status" value="1"/>
</dbReference>
<dbReference type="SUPFAM" id="SSF53335">
    <property type="entry name" value="S-adenosyl-L-methionine-dependent methyltransferases"/>
    <property type="match status" value="1"/>
</dbReference>
<dbReference type="InterPro" id="IPR029063">
    <property type="entry name" value="SAM-dependent_MTases_sf"/>
</dbReference>
<dbReference type="Pfam" id="PF02384">
    <property type="entry name" value="N6_Mtase"/>
    <property type="match status" value="1"/>
</dbReference>
<keyword evidence="5" id="KW-0949">S-adenosyl-L-methionine</keyword>
<dbReference type="Proteomes" id="UP000242469">
    <property type="component" value="Unassembled WGS sequence"/>
</dbReference>
<gene>
    <name evidence="10" type="ORF">SAMN02745729_10234</name>
</gene>
<evidence type="ECO:0000256" key="7">
    <source>
        <dbReference type="ARBA" id="ARBA00047942"/>
    </source>
</evidence>
<dbReference type="InterPro" id="IPR038333">
    <property type="entry name" value="T1MK-like_N_sf"/>
</dbReference>
<dbReference type="InterPro" id="IPR003356">
    <property type="entry name" value="DNA_methylase_A-5"/>
</dbReference>
<dbReference type="OrthoDB" id="9784823at2"/>
<evidence type="ECO:0000256" key="3">
    <source>
        <dbReference type="ARBA" id="ARBA00022603"/>
    </source>
</evidence>
<dbReference type="GO" id="GO:0009007">
    <property type="term" value="F:site-specific DNA-methyltransferase (adenine-specific) activity"/>
    <property type="evidence" value="ECO:0007669"/>
    <property type="project" value="UniProtKB-EC"/>
</dbReference>
<dbReference type="InterPro" id="IPR051537">
    <property type="entry name" value="DNA_Adenine_Mtase"/>
</dbReference>
<dbReference type="GO" id="GO:0003677">
    <property type="term" value="F:DNA binding"/>
    <property type="evidence" value="ECO:0007669"/>
    <property type="project" value="InterPro"/>
</dbReference>
<dbReference type="AlphaFoldDB" id="A0A1H3ZGQ6"/>
<sequence>MITGELRNKIDKLWEEFWTGGITNPLTVVEQITFLMYARMLDLNERRDEKRAQRTGKGFNNRFSAVDQDIRWENFRHLPAEQMFSLVRDRVFPHFKDLAGEGTLFAEFMKDAQLMIQKPSLLVKAVNMINELPLETSDTKGDLYEYLLSKLTTAGINGQFRTPRHIIRAIVEMLDPEPTWRIADPACGTAGFLATCYEYLLEKYSSPEGVIAESVTDEKGNTVEQKIYLGDLLHEHRHHIDSDMFHGFDFDATMLRIAAMNLVMHGVAEPDIHYQDTLSQRFGERFPTEASEGFDLILANPPFKGSLDEEDVDPGLLRTVKTKKTELLFVALIMRMLKLGGRSATIVPDGVLFGSSKAHQQLRKHLVDDNQLEAVVKLPSGVFKPYAGVSTAILIFTKGGETDHVWFYDVEADGFSLDDKRQKIEANDLPELVAQFRARDKSVAESDQNDRTAKSFWVSRDEIAGNKYDLSLNRYKEQVYEAEEYEPPKVILARLKALEVEIQQDLEELEGML</sequence>
<evidence type="ECO:0000256" key="6">
    <source>
        <dbReference type="ARBA" id="ARBA00022747"/>
    </source>
</evidence>
<keyword evidence="3" id="KW-0489">Methyltransferase</keyword>
<keyword evidence="6" id="KW-0680">Restriction system</keyword>
<dbReference type="GO" id="GO:0009307">
    <property type="term" value="P:DNA restriction-modification system"/>
    <property type="evidence" value="ECO:0007669"/>
    <property type="project" value="UniProtKB-KW"/>
</dbReference>
<keyword evidence="4" id="KW-0808">Transferase</keyword>
<evidence type="ECO:0000313" key="11">
    <source>
        <dbReference type="Proteomes" id="UP000242469"/>
    </source>
</evidence>
<keyword evidence="11" id="KW-1185">Reference proteome</keyword>
<dbReference type="PANTHER" id="PTHR42933:SF3">
    <property type="entry name" value="TYPE I RESTRICTION ENZYME MJAVIII METHYLASE SUBUNIT"/>
    <property type="match status" value="1"/>
</dbReference>
<dbReference type="STRING" id="1122198.SAMN02745729_10234"/>
<protein>
    <recommendedName>
        <fullName evidence="2">site-specific DNA-methyltransferase (adenine-specific)</fullName>
        <ecNumber evidence="2">2.1.1.72</ecNumber>
    </recommendedName>
</protein>
<dbReference type="PROSITE" id="PS00092">
    <property type="entry name" value="N6_MTASE"/>
    <property type="match status" value="1"/>
</dbReference>
<dbReference type="Gene3D" id="3.40.50.150">
    <property type="entry name" value="Vaccinia Virus protein VP39"/>
    <property type="match status" value="1"/>
</dbReference>
<dbReference type="GO" id="GO:0032259">
    <property type="term" value="P:methylation"/>
    <property type="evidence" value="ECO:0007669"/>
    <property type="project" value="UniProtKB-KW"/>
</dbReference>
<dbReference type="EC" id="2.1.1.72" evidence="2"/>